<evidence type="ECO:0000313" key="3">
    <source>
        <dbReference type="Proteomes" id="UP001500604"/>
    </source>
</evidence>
<dbReference type="PANTHER" id="PTHR43300:SF10">
    <property type="entry name" value="2,3,4,5-TETRAHYDROPYRIDINE-2,6-DICARBOXYLATE N-ACETYLTRANSFERASE"/>
    <property type="match status" value="1"/>
</dbReference>
<dbReference type="Gene3D" id="2.160.10.10">
    <property type="entry name" value="Hexapeptide repeat proteins"/>
    <property type="match status" value="1"/>
</dbReference>
<name>A0ABP8V996_9GAMM</name>
<organism evidence="2 3">
    <name type="scientific">Kistimonas scapharcae</name>
    <dbReference type="NCBI Taxonomy" id="1036133"/>
    <lineage>
        <taxon>Bacteria</taxon>
        <taxon>Pseudomonadati</taxon>
        <taxon>Pseudomonadota</taxon>
        <taxon>Gammaproteobacteria</taxon>
        <taxon>Oceanospirillales</taxon>
        <taxon>Endozoicomonadaceae</taxon>
        <taxon>Kistimonas</taxon>
    </lineage>
</organism>
<protein>
    <submittedName>
        <fullName evidence="2">N-acetyltransferase</fullName>
    </submittedName>
</protein>
<dbReference type="PANTHER" id="PTHR43300">
    <property type="entry name" value="ACETYLTRANSFERASE"/>
    <property type="match status" value="1"/>
</dbReference>
<accession>A0ABP8V996</accession>
<dbReference type="Pfam" id="PF14602">
    <property type="entry name" value="Hexapep_2"/>
    <property type="match status" value="1"/>
</dbReference>
<dbReference type="RefSeq" id="WP_345199035.1">
    <property type="nucleotide sequence ID" value="NZ_BAABFL010000476.1"/>
</dbReference>
<dbReference type="CDD" id="cd03358">
    <property type="entry name" value="LbH_WxcM_N_like"/>
    <property type="match status" value="1"/>
</dbReference>
<keyword evidence="3" id="KW-1185">Reference proteome</keyword>
<dbReference type="Proteomes" id="UP001500604">
    <property type="component" value="Unassembled WGS sequence"/>
</dbReference>
<evidence type="ECO:0000256" key="1">
    <source>
        <dbReference type="ARBA" id="ARBA00007274"/>
    </source>
</evidence>
<dbReference type="InterPro" id="IPR011004">
    <property type="entry name" value="Trimer_LpxA-like_sf"/>
</dbReference>
<dbReference type="Pfam" id="PF00132">
    <property type="entry name" value="Hexapep"/>
    <property type="match status" value="1"/>
</dbReference>
<dbReference type="InterPro" id="IPR001451">
    <property type="entry name" value="Hexapep"/>
</dbReference>
<comment type="caution">
    <text evidence="2">The sequence shown here is derived from an EMBL/GenBank/DDBJ whole genome shotgun (WGS) entry which is preliminary data.</text>
</comment>
<dbReference type="EMBL" id="BAABFL010000476">
    <property type="protein sequence ID" value="GAA4652466.1"/>
    <property type="molecule type" value="Genomic_DNA"/>
</dbReference>
<evidence type="ECO:0000313" key="2">
    <source>
        <dbReference type="EMBL" id="GAA4652466.1"/>
    </source>
</evidence>
<proteinExistence type="inferred from homology"/>
<gene>
    <name evidence="2" type="ORF">GCM10023116_47500</name>
</gene>
<dbReference type="InterPro" id="IPR050179">
    <property type="entry name" value="Trans_hexapeptide_repeat"/>
</dbReference>
<sequence length="246" mass="27061">MIHNTAIIEPGARIGNNVKIGPFAYIHKNVIIGDNAEIGSYSELGIPTGLAKDSDLLIGSNSIIRSHSVLYQGSRIGSYFRTGHYVTVRENSQIGEHVQLGSRTDVQGDCIIGRYTKCHADVHIGKLSNVGNYVWLFPEVLLTNDPTPPSEELLGVTINDFTVVASKVLLMPGVTIGRDCLVGAASLIKENVPDSKVVTGNPAKVICDVNILRHHSNPKQKAYPWRRRFHRGYSESDIQSWIEEFS</sequence>
<comment type="similarity">
    <text evidence="1">Belongs to the transferase hexapeptide repeat family.</text>
</comment>
<reference evidence="3" key="1">
    <citation type="journal article" date="2019" name="Int. J. Syst. Evol. Microbiol.">
        <title>The Global Catalogue of Microorganisms (GCM) 10K type strain sequencing project: providing services to taxonomists for standard genome sequencing and annotation.</title>
        <authorList>
            <consortium name="The Broad Institute Genomics Platform"/>
            <consortium name="The Broad Institute Genome Sequencing Center for Infectious Disease"/>
            <person name="Wu L."/>
            <person name="Ma J."/>
        </authorList>
    </citation>
    <scope>NUCLEOTIDE SEQUENCE [LARGE SCALE GENOMIC DNA]</scope>
    <source>
        <strain evidence="3">JCM 17805</strain>
    </source>
</reference>
<dbReference type="SUPFAM" id="SSF51161">
    <property type="entry name" value="Trimeric LpxA-like enzymes"/>
    <property type="match status" value="1"/>
</dbReference>